<dbReference type="Proteomes" id="UP000242715">
    <property type="component" value="Unassembled WGS sequence"/>
</dbReference>
<sequence length="76" mass="8188">MSVFYRKISRNFVIAIEDAIAGLTCYGPTRPVPLRTNANPAVAATKANCFTLSHPIVVNNRSALPGSRAIDYPALN</sequence>
<evidence type="ECO:0000313" key="1">
    <source>
        <dbReference type="EMBL" id="GAU26832.1"/>
    </source>
</evidence>
<protein>
    <submittedName>
        <fullName evidence="1">Uncharacterized protein</fullName>
    </submittedName>
</protein>
<dbReference type="AlphaFoldDB" id="A0A2Z6MNK7"/>
<keyword evidence="2" id="KW-1185">Reference proteome</keyword>
<proteinExistence type="predicted"/>
<dbReference type="EMBL" id="DF973342">
    <property type="protein sequence ID" value="GAU26832.1"/>
    <property type="molecule type" value="Genomic_DNA"/>
</dbReference>
<organism evidence="1 2">
    <name type="scientific">Trifolium subterraneum</name>
    <name type="common">Subterranean clover</name>
    <dbReference type="NCBI Taxonomy" id="3900"/>
    <lineage>
        <taxon>Eukaryota</taxon>
        <taxon>Viridiplantae</taxon>
        <taxon>Streptophyta</taxon>
        <taxon>Embryophyta</taxon>
        <taxon>Tracheophyta</taxon>
        <taxon>Spermatophyta</taxon>
        <taxon>Magnoliopsida</taxon>
        <taxon>eudicotyledons</taxon>
        <taxon>Gunneridae</taxon>
        <taxon>Pentapetalae</taxon>
        <taxon>rosids</taxon>
        <taxon>fabids</taxon>
        <taxon>Fabales</taxon>
        <taxon>Fabaceae</taxon>
        <taxon>Papilionoideae</taxon>
        <taxon>50 kb inversion clade</taxon>
        <taxon>NPAAA clade</taxon>
        <taxon>Hologalegina</taxon>
        <taxon>IRL clade</taxon>
        <taxon>Trifolieae</taxon>
        <taxon>Trifolium</taxon>
    </lineage>
</organism>
<accession>A0A2Z6MNK7</accession>
<name>A0A2Z6MNK7_TRISU</name>
<gene>
    <name evidence="1" type="ORF">TSUD_289370</name>
</gene>
<evidence type="ECO:0000313" key="2">
    <source>
        <dbReference type="Proteomes" id="UP000242715"/>
    </source>
</evidence>
<reference evidence="2" key="1">
    <citation type="journal article" date="2017" name="Front. Plant Sci.">
        <title>Climate Clever Clovers: New Paradigm to Reduce the Environmental Footprint of Ruminants by Breeding Low Methanogenic Forages Utilizing Haplotype Variation.</title>
        <authorList>
            <person name="Kaur P."/>
            <person name="Appels R."/>
            <person name="Bayer P.E."/>
            <person name="Keeble-Gagnere G."/>
            <person name="Wang J."/>
            <person name="Hirakawa H."/>
            <person name="Shirasawa K."/>
            <person name="Vercoe P."/>
            <person name="Stefanova K."/>
            <person name="Durmic Z."/>
            <person name="Nichols P."/>
            <person name="Revell C."/>
            <person name="Isobe S.N."/>
            <person name="Edwards D."/>
            <person name="Erskine W."/>
        </authorList>
    </citation>
    <scope>NUCLEOTIDE SEQUENCE [LARGE SCALE GENOMIC DNA]</scope>
    <source>
        <strain evidence="2">cv. Daliak</strain>
    </source>
</reference>